<keyword evidence="2" id="KW-1185">Reference proteome</keyword>
<gene>
    <name evidence="1" type="ORF">N7472_008618</name>
</gene>
<dbReference type="Proteomes" id="UP001150879">
    <property type="component" value="Unassembled WGS sequence"/>
</dbReference>
<dbReference type="EMBL" id="JAPQKP010000005">
    <property type="protein sequence ID" value="KAJ5189604.1"/>
    <property type="molecule type" value="Genomic_DNA"/>
</dbReference>
<evidence type="ECO:0000313" key="1">
    <source>
        <dbReference type="EMBL" id="KAJ5189604.1"/>
    </source>
</evidence>
<comment type="caution">
    <text evidence="1">The sequence shown here is derived from an EMBL/GenBank/DDBJ whole genome shotgun (WGS) entry which is preliminary data.</text>
</comment>
<dbReference type="OrthoDB" id="10424512at2759"/>
<reference evidence="1" key="2">
    <citation type="journal article" date="2023" name="IMA Fungus">
        <title>Comparative genomic study of the Penicillium genus elucidates a diverse pangenome and 15 lateral gene transfer events.</title>
        <authorList>
            <person name="Petersen C."/>
            <person name="Sorensen T."/>
            <person name="Nielsen M.R."/>
            <person name="Sondergaard T.E."/>
            <person name="Sorensen J.L."/>
            <person name="Fitzpatrick D.A."/>
            <person name="Frisvad J.C."/>
            <person name="Nielsen K.L."/>
        </authorList>
    </citation>
    <scope>NUCLEOTIDE SEQUENCE</scope>
    <source>
        <strain evidence="1">IBT 16849</strain>
    </source>
</reference>
<proteinExistence type="predicted"/>
<evidence type="ECO:0000313" key="2">
    <source>
        <dbReference type="Proteomes" id="UP001150879"/>
    </source>
</evidence>
<sequence length="75" mass="8761">MSLFFATQDWAEWCKSRYKVHWAEYEDTVLCVYQIPALGGNFPSEIETRSLSFSTLLVWRSHICITSLTALHLFD</sequence>
<dbReference type="AlphaFoldDB" id="A0A9W9J4H7"/>
<protein>
    <submittedName>
        <fullName evidence="1">Uncharacterized protein</fullName>
    </submittedName>
</protein>
<reference evidence="1" key="1">
    <citation type="submission" date="2022-11" db="EMBL/GenBank/DDBJ databases">
        <authorList>
            <person name="Petersen C."/>
        </authorList>
    </citation>
    <scope>NUCLEOTIDE SEQUENCE</scope>
    <source>
        <strain evidence="1">IBT 16849</strain>
    </source>
</reference>
<name>A0A9W9J4H7_9EURO</name>
<accession>A0A9W9J4H7</accession>
<organism evidence="1 2">
    <name type="scientific">Penicillium cf. griseofulvum</name>
    <dbReference type="NCBI Taxonomy" id="2972120"/>
    <lineage>
        <taxon>Eukaryota</taxon>
        <taxon>Fungi</taxon>
        <taxon>Dikarya</taxon>
        <taxon>Ascomycota</taxon>
        <taxon>Pezizomycotina</taxon>
        <taxon>Eurotiomycetes</taxon>
        <taxon>Eurotiomycetidae</taxon>
        <taxon>Eurotiales</taxon>
        <taxon>Aspergillaceae</taxon>
        <taxon>Penicillium</taxon>
    </lineage>
</organism>